<protein>
    <submittedName>
        <fullName evidence="1">Uncharacterized protein</fullName>
    </submittedName>
</protein>
<sequence>MYVSNISYRLLHVKRNIYILYLFIQQKAWERTRSHRYTIDVKVLNKRLFFRDLICKSVFLFSTKFENCVLFLKKKCLFY</sequence>
<reference evidence="2" key="1">
    <citation type="journal article" date="2016" name="Nature">
        <title>Genome evolution in the allotetraploid frog Xenopus laevis.</title>
        <authorList>
            <person name="Session A.M."/>
            <person name="Uno Y."/>
            <person name="Kwon T."/>
            <person name="Chapman J.A."/>
            <person name="Toyoda A."/>
            <person name="Takahashi S."/>
            <person name="Fukui A."/>
            <person name="Hikosaka A."/>
            <person name="Suzuki A."/>
            <person name="Kondo M."/>
            <person name="van Heeringen S.J."/>
            <person name="Quigley I."/>
            <person name="Heinz S."/>
            <person name="Ogino H."/>
            <person name="Ochi H."/>
            <person name="Hellsten U."/>
            <person name="Lyons J.B."/>
            <person name="Simakov O."/>
            <person name="Putnam N."/>
            <person name="Stites J."/>
            <person name="Kuroki Y."/>
            <person name="Tanaka T."/>
            <person name="Michiue T."/>
            <person name="Watanabe M."/>
            <person name="Bogdanovic O."/>
            <person name="Lister R."/>
            <person name="Georgiou G."/>
            <person name="Paranjpe S.S."/>
            <person name="van Kruijsbergen I."/>
            <person name="Shu S."/>
            <person name="Carlson J."/>
            <person name="Kinoshita T."/>
            <person name="Ohta Y."/>
            <person name="Mawaribuchi S."/>
            <person name="Jenkins J."/>
            <person name="Grimwood J."/>
            <person name="Schmutz J."/>
            <person name="Mitros T."/>
            <person name="Mozaffari S.V."/>
            <person name="Suzuki Y."/>
            <person name="Haramoto Y."/>
            <person name="Yamamoto T.S."/>
            <person name="Takagi C."/>
            <person name="Heald R."/>
            <person name="Miller K."/>
            <person name="Haudenschild C."/>
            <person name="Kitzman J."/>
            <person name="Nakayama T."/>
            <person name="Izutsu Y."/>
            <person name="Robert J."/>
            <person name="Fortriede J."/>
            <person name="Burns K."/>
            <person name="Lotay V."/>
            <person name="Karimi K."/>
            <person name="Yasuoka Y."/>
            <person name="Dichmann D.S."/>
            <person name="Flajnik M.F."/>
            <person name="Houston D.W."/>
            <person name="Shendure J."/>
            <person name="DuPasquier L."/>
            <person name="Vize P.D."/>
            <person name="Zorn A.M."/>
            <person name="Ito M."/>
            <person name="Marcotte E.M."/>
            <person name="Wallingford J.B."/>
            <person name="Ito Y."/>
            <person name="Asashima M."/>
            <person name="Ueno N."/>
            <person name="Matsuda Y."/>
            <person name="Veenstra G.J."/>
            <person name="Fujiyama A."/>
            <person name="Harland R.M."/>
            <person name="Taira M."/>
            <person name="Rokhsar D.S."/>
        </authorList>
    </citation>
    <scope>NUCLEOTIDE SEQUENCE [LARGE SCALE GENOMIC DNA]</scope>
    <source>
        <strain evidence="2">J</strain>
    </source>
</reference>
<evidence type="ECO:0000313" key="1">
    <source>
        <dbReference type="EMBL" id="OCT86835.1"/>
    </source>
</evidence>
<organism evidence="1 2">
    <name type="scientific">Xenopus laevis</name>
    <name type="common">African clawed frog</name>
    <dbReference type="NCBI Taxonomy" id="8355"/>
    <lineage>
        <taxon>Eukaryota</taxon>
        <taxon>Metazoa</taxon>
        <taxon>Chordata</taxon>
        <taxon>Craniata</taxon>
        <taxon>Vertebrata</taxon>
        <taxon>Euteleostomi</taxon>
        <taxon>Amphibia</taxon>
        <taxon>Batrachia</taxon>
        <taxon>Anura</taxon>
        <taxon>Pipoidea</taxon>
        <taxon>Pipidae</taxon>
        <taxon>Xenopodinae</taxon>
        <taxon>Xenopus</taxon>
        <taxon>Xenopus</taxon>
    </lineage>
</organism>
<name>A0A974D9T9_XENLA</name>
<dbReference type="Proteomes" id="UP000694892">
    <property type="component" value="Chromosome 3S"/>
</dbReference>
<dbReference type="AlphaFoldDB" id="A0A974D9T9"/>
<dbReference type="EMBL" id="CM004471">
    <property type="protein sequence ID" value="OCT86835.1"/>
    <property type="molecule type" value="Genomic_DNA"/>
</dbReference>
<proteinExistence type="predicted"/>
<accession>A0A974D9T9</accession>
<evidence type="ECO:0000313" key="2">
    <source>
        <dbReference type="Proteomes" id="UP000694892"/>
    </source>
</evidence>
<gene>
    <name evidence="1" type="ORF">XELAEV_18020525mg</name>
</gene>